<dbReference type="GO" id="GO:0032991">
    <property type="term" value="C:protein-containing complex"/>
    <property type="evidence" value="ECO:0007669"/>
    <property type="project" value="UniProtKB-ARBA"/>
</dbReference>
<comment type="caution">
    <text evidence="3">The sequence shown here is derived from an EMBL/GenBank/DDBJ whole genome shotgun (WGS) entry which is preliminary data.</text>
</comment>
<dbReference type="GO" id="GO:0005768">
    <property type="term" value="C:endosome"/>
    <property type="evidence" value="ECO:0007669"/>
    <property type="project" value="TreeGrafter"/>
</dbReference>
<dbReference type="PANTHER" id="PTHR15157">
    <property type="entry name" value="UV RADIATION RESISTANCE-ASSOCIATED GENE PROTEIN"/>
    <property type="match status" value="1"/>
</dbReference>
<gene>
    <name evidence="3" type="ORF">HPP92_008989</name>
</gene>
<proteinExistence type="predicted"/>
<evidence type="ECO:0000313" key="4">
    <source>
        <dbReference type="Proteomes" id="UP000639772"/>
    </source>
</evidence>
<name>A0A835V4A1_VANPL</name>
<dbReference type="InterPro" id="IPR018791">
    <property type="entry name" value="UV_resistance/autophagy_Atg14"/>
</dbReference>
<sequence>MRGREGEAAAMMARKSNNCAICEGSNLSSLCSGCVNCRLSECYSSLRSLHSRRNSLYTKLEKALEAKGKMEDQLNWRLAQKDKIKKLKERLHHTQKQLTQEKAVVAKESDDLKTKYEQVQLAFSMLEKRRADLKKYFHSVKCTHEFRLTAISSELLHKQAVVVYQLCKLFPMRRIYLEGDQKDGSSGPYDVICHARLPRGLDPHSVPSDELAASLGYLVQLLNLVIPILAAPTLHTSGFAGSCSRIWQRDSYWEVRPSSQSKEYPLFIPRQNFCSSVGDASWSERNSSNFDVTSVASEKKPSVDCARNSSFNYAVSSSHSVENHKDLQKSISLLKKSVACITAYCSNLYCLEISPDASTFDAFAKVLATLSSYKKMKAVYSSKMAKPKSDKQPQPLSKSIWNVNSTTSANSFLESINSVMIMGSERNSNLSNSVSSFLYTDSTDVRKSETMVDEWDLIEHPVLPLPSQAEDIEHWTRAMFIDASKK</sequence>
<organism evidence="3 4">
    <name type="scientific">Vanilla planifolia</name>
    <name type="common">Vanilla</name>
    <dbReference type="NCBI Taxonomy" id="51239"/>
    <lineage>
        <taxon>Eukaryota</taxon>
        <taxon>Viridiplantae</taxon>
        <taxon>Streptophyta</taxon>
        <taxon>Embryophyta</taxon>
        <taxon>Tracheophyta</taxon>
        <taxon>Spermatophyta</taxon>
        <taxon>Magnoliopsida</taxon>
        <taxon>Liliopsida</taxon>
        <taxon>Asparagales</taxon>
        <taxon>Orchidaceae</taxon>
        <taxon>Vanilloideae</taxon>
        <taxon>Vanilleae</taxon>
        <taxon>Vanilla</taxon>
    </lineage>
</organism>
<protein>
    <submittedName>
        <fullName evidence="3">Uncharacterized protein</fullName>
    </submittedName>
</protein>
<keyword evidence="1 2" id="KW-0175">Coiled coil</keyword>
<evidence type="ECO:0000256" key="1">
    <source>
        <dbReference type="ARBA" id="ARBA00023054"/>
    </source>
</evidence>
<dbReference type="GO" id="GO:0000149">
    <property type="term" value="F:SNARE binding"/>
    <property type="evidence" value="ECO:0007669"/>
    <property type="project" value="TreeGrafter"/>
</dbReference>
<dbReference type="EMBL" id="JADCNM010000004">
    <property type="protein sequence ID" value="KAG0486894.1"/>
    <property type="molecule type" value="Genomic_DNA"/>
</dbReference>
<dbReference type="AlphaFoldDB" id="A0A835V4A1"/>
<reference evidence="3 4" key="1">
    <citation type="journal article" date="2020" name="Nat. Food">
        <title>A phased Vanilla planifolia genome enables genetic improvement of flavour and production.</title>
        <authorList>
            <person name="Hasing T."/>
            <person name="Tang H."/>
            <person name="Brym M."/>
            <person name="Khazi F."/>
            <person name="Huang T."/>
            <person name="Chambers A.H."/>
        </authorList>
    </citation>
    <scope>NUCLEOTIDE SEQUENCE [LARGE SCALE GENOMIC DNA]</scope>
    <source>
        <tissue evidence="3">Leaf</tissue>
    </source>
</reference>
<dbReference type="Proteomes" id="UP000639772">
    <property type="component" value="Unassembled WGS sequence"/>
</dbReference>
<dbReference type="Pfam" id="PF10186">
    <property type="entry name" value="ATG14"/>
    <property type="match status" value="1"/>
</dbReference>
<dbReference type="GO" id="GO:0000323">
    <property type="term" value="C:lytic vacuole"/>
    <property type="evidence" value="ECO:0007669"/>
    <property type="project" value="TreeGrafter"/>
</dbReference>
<accession>A0A835V4A1</accession>
<dbReference type="PANTHER" id="PTHR15157:SF5">
    <property type="entry name" value="UV RADIATION RESISTANCE-ASSOCIATED GENE PROTEIN"/>
    <property type="match status" value="1"/>
</dbReference>
<evidence type="ECO:0000313" key="3">
    <source>
        <dbReference type="EMBL" id="KAG0486894.1"/>
    </source>
</evidence>
<feature type="coiled-coil region" evidence="2">
    <location>
        <begin position="77"/>
        <end position="104"/>
    </location>
</feature>
<dbReference type="OrthoDB" id="2019752at2759"/>
<dbReference type="GO" id="GO:0035493">
    <property type="term" value="P:SNARE complex assembly"/>
    <property type="evidence" value="ECO:0007669"/>
    <property type="project" value="TreeGrafter"/>
</dbReference>
<evidence type="ECO:0000256" key="2">
    <source>
        <dbReference type="SAM" id="Coils"/>
    </source>
</evidence>